<evidence type="ECO:0000256" key="1">
    <source>
        <dbReference type="ARBA" id="ARBA00007174"/>
    </source>
</evidence>
<comment type="catalytic activity">
    <reaction evidence="5 6">
        <text>L-methionyl-[protein] + [thioredoxin]-disulfide + H2O = L-methionyl-(R)-S-oxide-[protein] + [thioredoxin]-dithiol</text>
        <dbReference type="Rhea" id="RHEA:24164"/>
        <dbReference type="Rhea" id="RHEA-COMP:10698"/>
        <dbReference type="Rhea" id="RHEA-COMP:10700"/>
        <dbReference type="Rhea" id="RHEA-COMP:12313"/>
        <dbReference type="Rhea" id="RHEA-COMP:12314"/>
        <dbReference type="ChEBI" id="CHEBI:15377"/>
        <dbReference type="ChEBI" id="CHEBI:16044"/>
        <dbReference type="ChEBI" id="CHEBI:29950"/>
        <dbReference type="ChEBI" id="CHEBI:45764"/>
        <dbReference type="ChEBI" id="CHEBI:50058"/>
        <dbReference type="EC" id="1.8.4.12"/>
    </reaction>
</comment>
<dbReference type="GO" id="GO:0005737">
    <property type="term" value="C:cytoplasm"/>
    <property type="evidence" value="ECO:0007669"/>
    <property type="project" value="TreeGrafter"/>
</dbReference>
<dbReference type="CDD" id="cd01995">
    <property type="entry name" value="QueC-like"/>
    <property type="match status" value="1"/>
</dbReference>
<feature type="binding site" evidence="6">
    <location>
        <position position="344"/>
    </location>
    <ligand>
        <name>Zn(2+)</name>
        <dbReference type="ChEBI" id="CHEBI:29105"/>
    </ligand>
</feature>
<feature type="binding site" evidence="6">
    <location>
        <position position="341"/>
    </location>
    <ligand>
        <name>Zn(2+)</name>
        <dbReference type="ChEBI" id="CHEBI:29105"/>
    </ligand>
</feature>
<dbReference type="InterPro" id="IPR014729">
    <property type="entry name" value="Rossmann-like_a/b/a_fold"/>
</dbReference>
<feature type="active site" description="Nucleophile" evidence="6">
    <location>
        <position position="365"/>
    </location>
</feature>
<reference evidence="8" key="2">
    <citation type="journal article" date="2015" name="ISME J.">
        <title>A new class of marine Euryarchaeota group II from the Mediterranean deep chlorophyll maximum.</title>
        <authorList>
            <person name="Martin-Cuadrado A.B."/>
            <person name="Garcia-Heredia I."/>
            <person name="Molto A.G."/>
            <person name="Lopez-Ubeda R."/>
            <person name="Kimes N."/>
            <person name="Lopez-Garcia P."/>
            <person name="Moreira D."/>
            <person name="Rodriguez-Valera F."/>
        </authorList>
    </citation>
    <scope>NUCLEOTIDE SEQUENCE</scope>
</reference>
<reference evidence="8" key="1">
    <citation type="submission" date="2014-11" db="EMBL/GenBank/DDBJ databases">
        <authorList>
            <person name="Zhu J."/>
            <person name="Qi W."/>
            <person name="Song R."/>
        </authorList>
    </citation>
    <scope>NUCLEOTIDE SEQUENCE</scope>
</reference>
<evidence type="ECO:0000256" key="2">
    <source>
        <dbReference type="ARBA" id="ARBA00022723"/>
    </source>
</evidence>
<gene>
    <name evidence="6" type="primary">msrB</name>
</gene>
<comment type="cofactor">
    <cofactor evidence="6">
        <name>Zn(2+)</name>
        <dbReference type="ChEBI" id="CHEBI:29105"/>
    </cofactor>
    <text evidence="6">Binds 1 zinc ion per subunit. The zinc ion is important for the structural integrity of the protein.</text>
</comment>
<dbReference type="GO" id="GO:0008270">
    <property type="term" value="F:zinc ion binding"/>
    <property type="evidence" value="ECO:0007669"/>
    <property type="project" value="UniProtKB-UniRule"/>
</dbReference>
<dbReference type="Gene3D" id="2.170.150.20">
    <property type="entry name" value="Peptide methionine sulfoxide reductase"/>
    <property type="match status" value="1"/>
</dbReference>
<dbReference type="InterPro" id="IPR002579">
    <property type="entry name" value="Met_Sox_Rdtase_MsrB_dom"/>
</dbReference>
<dbReference type="EC" id="1.8.4.12" evidence="6"/>
<dbReference type="InterPro" id="IPR028427">
    <property type="entry name" value="Met_Sox_Rdtase_MsrB"/>
</dbReference>
<dbReference type="Pfam" id="PF01641">
    <property type="entry name" value="SelR"/>
    <property type="match status" value="1"/>
</dbReference>
<evidence type="ECO:0000313" key="8">
    <source>
        <dbReference type="EMBL" id="ANV80219.1"/>
    </source>
</evidence>
<dbReference type="Gene3D" id="3.40.50.620">
    <property type="entry name" value="HUPs"/>
    <property type="match status" value="1"/>
</dbReference>
<dbReference type="Pfam" id="PF06508">
    <property type="entry name" value="QueC"/>
    <property type="match status" value="1"/>
</dbReference>
<dbReference type="SUPFAM" id="SSF51316">
    <property type="entry name" value="Mss4-like"/>
    <property type="match status" value="1"/>
</dbReference>
<feature type="binding site" evidence="6">
    <location>
        <position position="292"/>
    </location>
    <ligand>
        <name>Zn(2+)</name>
        <dbReference type="ChEBI" id="CHEBI:29105"/>
    </ligand>
</feature>
<proteinExistence type="inferred from homology"/>
<keyword evidence="2 6" id="KW-0479">Metal-binding</keyword>
<dbReference type="PANTHER" id="PTHR10173">
    <property type="entry name" value="METHIONINE SULFOXIDE REDUCTASE"/>
    <property type="match status" value="1"/>
</dbReference>
<dbReference type="GO" id="GO:0033743">
    <property type="term" value="F:peptide-methionine (R)-S-oxide reductase activity"/>
    <property type="evidence" value="ECO:0007669"/>
    <property type="project" value="UniProtKB-UniRule"/>
</dbReference>
<dbReference type="PANTHER" id="PTHR10173:SF52">
    <property type="entry name" value="METHIONINE-R-SULFOXIDE REDUCTASE B1"/>
    <property type="match status" value="1"/>
</dbReference>
<dbReference type="GO" id="GO:0030091">
    <property type="term" value="P:protein repair"/>
    <property type="evidence" value="ECO:0007669"/>
    <property type="project" value="InterPro"/>
</dbReference>
<feature type="domain" description="MsrB" evidence="7">
    <location>
        <begin position="253"/>
        <end position="376"/>
    </location>
</feature>
<keyword evidence="3 6" id="KW-0862">Zinc</keyword>
<sequence length="376" mass="42855">MSFSGGMDSTSVLIRLINEGYKIDCVSFNYGQKHIIELEMAIKNIAYLKEKGYTITHKIVDLSSAMSLFHSSLTKDEITVPEGYYEESQMKSTVVPNRNAIFSSIIYGYALSIVAEEDTDVKIALGVHSGDHAIYPDCRPEFYRDLETSFRTGNWDSERVEFYLPFINGDKVTILNDAIKSCEDIEVDFDTIFSNTITSYNPDSKGRSSGKSGSDIERILAFHKLGLRDPIEYADSWNNVLKNALTTEKKYKDEDYRNRLTEIQYDVTRNSATEHPFTGQYWDEKREGEYLCICCGKKLFTSEMKYDSGCGWPSFFSEDEGANIEQVEDRSHGMYRVEVKCSYCDAHLGHIFNDGPIHKGGKRYCINSASLDFNEE</sequence>
<dbReference type="InterPro" id="IPR011057">
    <property type="entry name" value="Mss4-like_sf"/>
</dbReference>
<keyword evidence="4 6" id="KW-0560">Oxidoreductase</keyword>
<dbReference type="GO" id="GO:0006979">
    <property type="term" value="P:response to oxidative stress"/>
    <property type="evidence" value="ECO:0007669"/>
    <property type="project" value="InterPro"/>
</dbReference>
<dbReference type="InterPro" id="IPR018317">
    <property type="entry name" value="QueC"/>
</dbReference>
<dbReference type="NCBIfam" id="TIGR00357">
    <property type="entry name" value="peptide-methionine (R)-S-oxide reductase MsrB"/>
    <property type="match status" value="1"/>
</dbReference>
<dbReference type="AlphaFoldDB" id="A0A1B1TD63"/>
<evidence type="ECO:0000256" key="4">
    <source>
        <dbReference type="ARBA" id="ARBA00023002"/>
    </source>
</evidence>
<feature type="binding site" evidence="6">
    <location>
        <position position="295"/>
    </location>
    <ligand>
        <name>Zn(2+)</name>
        <dbReference type="ChEBI" id="CHEBI:29105"/>
    </ligand>
</feature>
<accession>A0A1B1TD63</accession>
<evidence type="ECO:0000259" key="7">
    <source>
        <dbReference type="PROSITE" id="PS51790"/>
    </source>
</evidence>
<comment type="similarity">
    <text evidence="1 6">Belongs to the MsrB Met sulfoxide reductase family.</text>
</comment>
<dbReference type="FunFam" id="2.170.150.20:FF:000001">
    <property type="entry name" value="Peptide methionine sulfoxide reductase MsrB"/>
    <property type="match status" value="1"/>
</dbReference>
<evidence type="ECO:0000256" key="3">
    <source>
        <dbReference type="ARBA" id="ARBA00022833"/>
    </source>
</evidence>
<dbReference type="EMBL" id="KP211879">
    <property type="protein sequence ID" value="ANV80219.1"/>
    <property type="molecule type" value="Genomic_DNA"/>
</dbReference>
<dbReference type="PROSITE" id="PS51790">
    <property type="entry name" value="MSRB"/>
    <property type="match status" value="1"/>
</dbReference>
<protein>
    <recommendedName>
        <fullName evidence="6">Peptide methionine sulfoxide reductase MsrB</fullName>
        <ecNumber evidence="6">1.8.4.12</ecNumber>
    </recommendedName>
    <alternativeName>
        <fullName evidence="6">Peptide-methionine (R)-S-oxide reductase</fullName>
    </alternativeName>
</protein>
<evidence type="ECO:0000256" key="6">
    <source>
        <dbReference type="HAMAP-Rule" id="MF_01400"/>
    </source>
</evidence>
<dbReference type="HAMAP" id="MF_01400">
    <property type="entry name" value="MsrB"/>
    <property type="match status" value="1"/>
</dbReference>
<organism evidence="8">
    <name type="scientific">uncultured Poseidoniia archaeon</name>
    <dbReference type="NCBI Taxonomy" id="1697135"/>
    <lineage>
        <taxon>Archaea</taxon>
        <taxon>Methanobacteriati</taxon>
        <taxon>Thermoplasmatota</taxon>
        <taxon>Candidatus Poseidoniia</taxon>
        <taxon>environmental samples</taxon>
    </lineage>
</organism>
<name>A0A1B1TD63_9ARCH</name>
<evidence type="ECO:0000256" key="5">
    <source>
        <dbReference type="ARBA" id="ARBA00048488"/>
    </source>
</evidence>
<dbReference type="SUPFAM" id="SSF52402">
    <property type="entry name" value="Adenine nucleotide alpha hydrolases-like"/>
    <property type="match status" value="1"/>
</dbReference>